<dbReference type="Proteomes" id="UP000585474">
    <property type="component" value="Unassembled WGS sequence"/>
</dbReference>
<organism evidence="1 2">
    <name type="scientific">Actinidia rufa</name>
    <dbReference type="NCBI Taxonomy" id="165716"/>
    <lineage>
        <taxon>Eukaryota</taxon>
        <taxon>Viridiplantae</taxon>
        <taxon>Streptophyta</taxon>
        <taxon>Embryophyta</taxon>
        <taxon>Tracheophyta</taxon>
        <taxon>Spermatophyta</taxon>
        <taxon>Magnoliopsida</taxon>
        <taxon>eudicotyledons</taxon>
        <taxon>Gunneridae</taxon>
        <taxon>Pentapetalae</taxon>
        <taxon>asterids</taxon>
        <taxon>Ericales</taxon>
        <taxon>Actinidiaceae</taxon>
        <taxon>Actinidia</taxon>
    </lineage>
</organism>
<comment type="caution">
    <text evidence="1">The sequence shown here is derived from an EMBL/GenBank/DDBJ whole genome shotgun (WGS) entry which is preliminary data.</text>
</comment>
<sequence>MGAVKKKFQRASYLLSPDIPRNYRRSFFLVQASSAVIIPSLLNSDSSEVTMSLAQIAIVFDSVCTELRCRGPPSLLYRDSSAEAPCPSKASVQCVFTELRRKGPPSLLHSDS</sequence>
<evidence type="ECO:0000313" key="2">
    <source>
        <dbReference type="Proteomes" id="UP000585474"/>
    </source>
</evidence>
<keyword evidence="2" id="KW-1185">Reference proteome</keyword>
<dbReference type="EMBL" id="BJWL01000008">
    <property type="protein sequence ID" value="GFY92404.1"/>
    <property type="molecule type" value="Genomic_DNA"/>
</dbReference>
<name>A0A7J0F147_9ERIC</name>
<proteinExistence type="predicted"/>
<accession>A0A7J0F147</accession>
<evidence type="ECO:0000313" key="1">
    <source>
        <dbReference type="EMBL" id="GFY92404.1"/>
    </source>
</evidence>
<protein>
    <submittedName>
        <fullName evidence="1">Uncharacterized protein</fullName>
    </submittedName>
</protein>
<dbReference type="AlphaFoldDB" id="A0A7J0F147"/>
<reference evidence="1 2" key="1">
    <citation type="submission" date="2019-07" db="EMBL/GenBank/DDBJ databases">
        <title>De Novo Assembly of kiwifruit Actinidia rufa.</title>
        <authorList>
            <person name="Sugita-Konishi S."/>
            <person name="Sato K."/>
            <person name="Mori E."/>
            <person name="Abe Y."/>
            <person name="Kisaki G."/>
            <person name="Hamano K."/>
            <person name="Suezawa K."/>
            <person name="Otani M."/>
            <person name="Fukuda T."/>
            <person name="Manabe T."/>
            <person name="Gomi K."/>
            <person name="Tabuchi M."/>
            <person name="Akimitsu K."/>
            <person name="Kataoka I."/>
        </authorList>
    </citation>
    <scope>NUCLEOTIDE SEQUENCE [LARGE SCALE GENOMIC DNA]</scope>
    <source>
        <strain evidence="2">cv. Fuchu</strain>
    </source>
</reference>
<gene>
    <name evidence="1" type="ORF">Acr_08g0008000</name>
</gene>